<comment type="caution">
    <text evidence="4">The sequence shown here is derived from an EMBL/GenBank/DDBJ whole genome shotgun (WGS) entry which is preliminary data.</text>
</comment>
<dbReference type="FunFam" id="3.40.50.720:FF:000178">
    <property type="entry name" value="Saccharopine dehydrogenase-like oxidoreductase"/>
    <property type="match status" value="1"/>
</dbReference>
<reference evidence="4 5" key="1">
    <citation type="journal article" date="2017" name="Nat. Ecol. Evol.">
        <title>Scallop genome provides insights into evolution of bilaterian karyotype and development.</title>
        <authorList>
            <person name="Wang S."/>
            <person name="Zhang J."/>
            <person name="Jiao W."/>
            <person name="Li J."/>
            <person name="Xun X."/>
            <person name="Sun Y."/>
            <person name="Guo X."/>
            <person name="Huan P."/>
            <person name="Dong B."/>
            <person name="Zhang L."/>
            <person name="Hu X."/>
            <person name="Sun X."/>
            <person name="Wang J."/>
            <person name="Zhao C."/>
            <person name="Wang Y."/>
            <person name="Wang D."/>
            <person name="Huang X."/>
            <person name="Wang R."/>
            <person name="Lv J."/>
            <person name="Li Y."/>
            <person name="Zhang Z."/>
            <person name="Liu B."/>
            <person name="Lu W."/>
            <person name="Hui Y."/>
            <person name="Liang J."/>
            <person name="Zhou Z."/>
            <person name="Hou R."/>
            <person name="Li X."/>
            <person name="Liu Y."/>
            <person name="Li H."/>
            <person name="Ning X."/>
            <person name="Lin Y."/>
            <person name="Zhao L."/>
            <person name="Xing Q."/>
            <person name="Dou J."/>
            <person name="Li Y."/>
            <person name="Mao J."/>
            <person name="Guo H."/>
            <person name="Dou H."/>
            <person name="Li T."/>
            <person name="Mu C."/>
            <person name="Jiang W."/>
            <person name="Fu Q."/>
            <person name="Fu X."/>
            <person name="Miao Y."/>
            <person name="Liu J."/>
            <person name="Yu Q."/>
            <person name="Li R."/>
            <person name="Liao H."/>
            <person name="Li X."/>
            <person name="Kong Y."/>
            <person name="Jiang Z."/>
            <person name="Chourrout D."/>
            <person name="Li R."/>
            <person name="Bao Z."/>
        </authorList>
    </citation>
    <scope>NUCLEOTIDE SEQUENCE [LARGE SCALE GENOMIC DNA]</scope>
    <source>
        <strain evidence="4 5">PY_sf001</strain>
    </source>
</reference>
<gene>
    <name evidence="4" type="ORF">KP79_PYT10737</name>
</gene>
<feature type="transmembrane region" description="Helical" evidence="2">
    <location>
        <begin position="275"/>
        <end position="295"/>
    </location>
</feature>
<accession>A0A210PPJ1</accession>
<dbReference type="Proteomes" id="UP000242188">
    <property type="component" value="Unassembled WGS sequence"/>
</dbReference>
<dbReference type="InterPro" id="IPR005097">
    <property type="entry name" value="Sacchrp_dh_NADP-bd"/>
</dbReference>
<dbReference type="InterPro" id="IPR051276">
    <property type="entry name" value="Saccharopine_DH-like_oxidrdct"/>
</dbReference>
<dbReference type="AlphaFoldDB" id="A0A210PPJ1"/>
<dbReference type="Pfam" id="PF03435">
    <property type="entry name" value="Sacchrp_dh_NADP"/>
    <property type="match status" value="1"/>
</dbReference>
<keyword evidence="2" id="KW-0472">Membrane</keyword>
<dbReference type="STRING" id="6573.A0A210PPJ1"/>
<name>A0A210PPJ1_MIZYE</name>
<dbReference type="GO" id="GO:0005739">
    <property type="term" value="C:mitochondrion"/>
    <property type="evidence" value="ECO:0007669"/>
    <property type="project" value="TreeGrafter"/>
</dbReference>
<sequence length="392" mass="43193">MATDRYDIVIFGASGFTGQFVVEEVARIADEERGLTWAIAGRAMGKMQKVLEQASKKTGKELDSIPVLIADTTSESSMVEMCKQAKVILNCVGPYRFHGEMMVKAAIEGGASHLDISGEPQFLENMQLKYHNRAKESGVYIIGACGFDSIPAEMGVVFVNKQFTGEVNSVESYLEIMAGPEGLALNTGTLESAVHGVAHVGEIKTLRRSLFPERLPPSKHKLLKRGPVFTSEVVGKYCVDFLGSDKSVVYRSQRYKHDVRKQRPIQFIPYLVRNGIASVIGTIFFGLMFFIMCSFRLGQNLLMKYPSFFTAGFFKKGGPTKSQIEDGSFKMTFVAKGWSKKLEDPLADPEEKPDTVLTAKIAGPEIGYVTTPICMVQAALVVLKEADKLPQE</sequence>
<evidence type="ECO:0000313" key="5">
    <source>
        <dbReference type="Proteomes" id="UP000242188"/>
    </source>
</evidence>
<evidence type="ECO:0000259" key="3">
    <source>
        <dbReference type="Pfam" id="PF03435"/>
    </source>
</evidence>
<dbReference type="PANTHER" id="PTHR12286">
    <property type="entry name" value="SACCHAROPINE DEHYDROGENASE-LIKE OXIDOREDUCTASE"/>
    <property type="match status" value="1"/>
</dbReference>
<comment type="similarity">
    <text evidence="1">Belongs to the saccharopine dehydrogenase family.</text>
</comment>
<feature type="domain" description="Saccharopine dehydrogenase NADP binding" evidence="3">
    <location>
        <begin position="8"/>
        <end position="142"/>
    </location>
</feature>
<dbReference type="SUPFAM" id="SSF51735">
    <property type="entry name" value="NAD(P)-binding Rossmann-fold domains"/>
    <property type="match status" value="1"/>
</dbReference>
<dbReference type="OrthoDB" id="10268090at2759"/>
<dbReference type="Gene3D" id="3.40.50.720">
    <property type="entry name" value="NAD(P)-binding Rossmann-like Domain"/>
    <property type="match status" value="1"/>
</dbReference>
<evidence type="ECO:0000256" key="1">
    <source>
        <dbReference type="ARBA" id="ARBA00038048"/>
    </source>
</evidence>
<dbReference type="InterPro" id="IPR036291">
    <property type="entry name" value="NAD(P)-bd_dom_sf"/>
</dbReference>
<dbReference type="PANTHER" id="PTHR12286:SF5">
    <property type="entry name" value="SACCHAROPINE DEHYDROGENASE-LIKE OXIDOREDUCTASE"/>
    <property type="match status" value="1"/>
</dbReference>
<evidence type="ECO:0000256" key="2">
    <source>
        <dbReference type="SAM" id="Phobius"/>
    </source>
</evidence>
<proteinExistence type="inferred from homology"/>
<dbReference type="EMBL" id="NEDP02005568">
    <property type="protein sequence ID" value="OWF38387.1"/>
    <property type="molecule type" value="Genomic_DNA"/>
</dbReference>
<protein>
    <submittedName>
        <fullName evidence="4">Saccharopine dehydrogenase-like oxidoreductase</fullName>
    </submittedName>
</protein>
<keyword evidence="2" id="KW-1133">Transmembrane helix</keyword>
<organism evidence="4 5">
    <name type="scientific">Mizuhopecten yessoensis</name>
    <name type="common">Japanese scallop</name>
    <name type="synonym">Patinopecten yessoensis</name>
    <dbReference type="NCBI Taxonomy" id="6573"/>
    <lineage>
        <taxon>Eukaryota</taxon>
        <taxon>Metazoa</taxon>
        <taxon>Spiralia</taxon>
        <taxon>Lophotrochozoa</taxon>
        <taxon>Mollusca</taxon>
        <taxon>Bivalvia</taxon>
        <taxon>Autobranchia</taxon>
        <taxon>Pteriomorphia</taxon>
        <taxon>Pectinida</taxon>
        <taxon>Pectinoidea</taxon>
        <taxon>Pectinidae</taxon>
        <taxon>Mizuhopecten</taxon>
    </lineage>
</organism>
<dbReference type="GO" id="GO:0005886">
    <property type="term" value="C:plasma membrane"/>
    <property type="evidence" value="ECO:0007669"/>
    <property type="project" value="TreeGrafter"/>
</dbReference>
<evidence type="ECO:0000313" key="4">
    <source>
        <dbReference type="EMBL" id="OWF38387.1"/>
    </source>
</evidence>
<dbReference type="GO" id="GO:0005811">
    <property type="term" value="C:lipid droplet"/>
    <property type="evidence" value="ECO:0007669"/>
    <property type="project" value="TreeGrafter"/>
</dbReference>
<keyword evidence="2" id="KW-0812">Transmembrane</keyword>
<dbReference type="GO" id="GO:0009247">
    <property type="term" value="P:glycolipid biosynthetic process"/>
    <property type="evidence" value="ECO:0007669"/>
    <property type="project" value="TreeGrafter"/>
</dbReference>
<keyword evidence="5" id="KW-1185">Reference proteome</keyword>